<sequence>MKRYSFFLLFLIPLLVVVGLACSRQTAKDDPTPAPTDPISDTQWHGVFAYKNTATFRVFTINFKATGEFIWQDLSGSYDGTWNLNEAGDNVTITFRANGIQTSFTLLGTTELARPKNLNHDHWVITKN</sequence>
<reference evidence="1 2" key="1">
    <citation type="journal article" date="2012" name="J. Bacteriol.">
        <title>Genome Sequence of the Filamentous Bacterium Fibrisoma limi BUZ 3T.</title>
        <authorList>
            <person name="Filippini M."/>
            <person name="Qi W."/>
            <person name="Jaenicke S."/>
            <person name="Goesmann A."/>
            <person name="Smits T.H."/>
            <person name="Bagheri H.C."/>
        </authorList>
    </citation>
    <scope>NUCLEOTIDE SEQUENCE [LARGE SCALE GENOMIC DNA]</scope>
    <source>
        <strain evidence="2">BUZ 3T</strain>
    </source>
</reference>
<dbReference type="AlphaFoldDB" id="I2GJZ9"/>
<organism evidence="1 2">
    <name type="scientific">Fibrisoma limi BUZ 3</name>
    <dbReference type="NCBI Taxonomy" id="1185876"/>
    <lineage>
        <taxon>Bacteria</taxon>
        <taxon>Pseudomonadati</taxon>
        <taxon>Bacteroidota</taxon>
        <taxon>Cytophagia</taxon>
        <taxon>Cytophagales</taxon>
        <taxon>Spirosomataceae</taxon>
        <taxon>Fibrisoma</taxon>
    </lineage>
</organism>
<keyword evidence="2" id="KW-1185">Reference proteome</keyword>
<evidence type="ECO:0000313" key="2">
    <source>
        <dbReference type="Proteomes" id="UP000009309"/>
    </source>
</evidence>
<proteinExistence type="predicted"/>
<accession>I2GJZ9</accession>
<dbReference type="OrthoDB" id="960525at2"/>
<dbReference type="RefSeq" id="WP_009282804.1">
    <property type="nucleotide sequence ID" value="NZ_CAIT01000006.1"/>
</dbReference>
<gene>
    <name evidence="1" type="ORF">BN8_03372</name>
</gene>
<dbReference type="STRING" id="1185876.BN8_03372"/>
<evidence type="ECO:0000313" key="1">
    <source>
        <dbReference type="EMBL" id="CCH54224.1"/>
    </source>
</evidence>
<dbReference type="PROSITE" id="PS51257">
    <property type="entry name" value="PROKAR_LIPOPROTEIN"/>
    <property type="match status" value="1"/>
</dbReference>
<dbReference type="Proteomes" id="UP000009309">
    <property type="component" value="Unassembled WGS sequence"/>
</dbReference>
<protein>
    <submittedName>
        <fullName evidence="1">Uncharacterized protein</fullName>
    </submittedName>
</protein>
<dbReference type="EMBL" id="CAIT01000006">
    <property type="protein sequence ID" value="CCH54224.1"/>
    <property type="molecule type" value="Genomic_DNA"/>
</dbReference>
<comment type="caution">
    <text evidence="1">The sequence shown here is derived from an EMBL/GenBank/DDBJ whole genome shotgun (WGS) entry which is preliminary data.</text>
</comment>
<name>I2GJZ9_9BACT</name>